<dbReference type="SUPFAM" id="SSF56801">
    <property type="entry name" value="Acetyl-CoA synthetase-like"/>
    <property type="match status" value="1"/>
</dbReference>
<dbReference type="EMBL" id="JABENB010000002">
    <property type="protein sequence ID" value="NNG40556.1"/>
    <property type="molecule type" value="Genomic_DNA"/>
</dbReference>
<gene>
    <name evidence="3" type="ORF">HJ588_14910</name>
</gene>
<feature type="domain" description="AMP-binding enzyme C-terminal" evidence="2">
    <location>
        <begin position="496"/>
        <end position="569"/>
    </location>
</feature>
<dbReference type="Pfam" id="PF13193">
    <property type="entry name" value="AMP-binding_C"/>
    <property type="match status" value="1"/>
</dbReference>
<dbReference type="InterPro" id="IPR045851">
    <property type="entry name" value="AMP-bd_C_sf"/>
</dbReference>
<sequence length="644" mass="66895">MAGPVLTGRTAWPARYDAPDDLAQIEQIPLAQRDLPATTYEALVRSAAQWPQRTAVSVMPDAEHWQQTVSRTYAELLADVHRVANVLHGLGVRRDDTVALISPNCDQLVTATLAAELAGIAAPVNSALSEQQVHRLLGVTGARVVVVASRELDAASWEHGAALARSGAVDAVVVLGPTGGASAPADAGRPADVGDTARVVDLTAEAARAHADRFDGEPPHADDLASVFHTGGTTGNPKLAAHTHRNEVVDAWSVAANTALDDDASIFAALPLFHVNALVVTLLAPILRGQRSVWAGPLGYRDPHLYGVFWKLVESRRISTMSAVPTVYAVLAGVPVDADISSMRFAIVGAAALPPGVRSAFETTTGVTLVEGYGLTEATCASARGFAAHPRPGTVGQRLPYQDLKTVRIEDDGSWTDLPAGSSGTLVITGPTVFPGYVTGREPGGRLIVEGLGKLRDGWLDTGDLARVDDDGFIHLVGRAKDLIVRGGHNLDPAVVEEALLAHPAVTGAAAVGMPDLHSGEVPVAYVSVAEPVAGGDLRAWAAGRVPEPAAAPKAVYVVDAIPMTSVGKIHKVPLRLDATCRAVRAALAAAGADDGIEDVRAELGEDGVVVTLVPRAGDGPQVSDAEVTAALAGFALAWRVLQP</sequence>
<dbReference type="InterPro" id="IPR025110">
    <property type="entry name" value="AMP-bd_C"/>
</dbReference>
<dbReference type="RefSeq" id="WP_171156936.1">
    <property type="nucleotide sequence ID" value="NZ_JABENB010000002.1"/>
</dbReference>
<dbReference type="Pfam" id="PF00501">
    <property type="entry name" value="AMP-binding"/>
    <property type="match status" value="1"/>
</dbReference>
<dbReference type="PROSITE" id="PS00455">
    <property type="entry name" value="AMP_BINDING"/>
    <property type="match status" value="1"/>
</dbReference>
<dbReference type="AlphaFoldDB" id="A0A849AM32"/>
<keyword evidence="4" id="KW-1185">Reference proteome</keyword>
<dbReference type="InterPro" id="IPR042099">
    <property type="entry name" value="ANL_N_sf"/>
</dbReference>
<protein>
    <submittedName>
        <fullName evidence="3">Acyl-CoA synthetase</fullName>
    </submittedName>
</protein>
<comment type="caution">
    <text evidence="3">The sequence shown here is derived from an EMBL/GenBank/DDBJ whole genome shotgun (WGS) entry which is preliminary data.</text>
</comment>
<dbReference type="InterPro" id="IPR020845">
    <property type="entry name" value="AMP-binding_CS"/>
</dbReference>
<evidence type="ECO:0000259" key="1">
    <source>
        <dbReference type="Pfam" id="PF00501"/>
    </source>
</evidence>
<evidence type="ECO:0000259" key="2">
    <source>
        <dbReference type="Pfam" id="PF13193"/>
    </source>
</evidence>
<name>A0A849AM32_9MICO</name>
<dbReference type="Proteomes" id="UP000557772">
    <property type="component" value="Unassembled WGS sequence"/>
</dbReference>
<dbReference type="GO" id="GO:0016878">
    <property type="term" value="F:acid-thiol ligase activity"/>
    <property type="evidence" value="ECO:0007669"/>
    <property type="project" value="UniProtKB-ARBA"/>
</dbReference>
<evidence type="ECO:0000313" key="3">
    <source>
        <dbReference type="EMBL" id="NNG40556.1"/>
    </source>
</evidence>
<dbReference type="InterPro" id="IPR050237">
    <property type="entry name" value="ATP-dep_AMP-bd_enzyme"/>
</dbReference>
<dbReference type="Gene3D" id="3.40.50.12780">
    <property type="entry name" value="N-terminal domain of ligase-like"/>
    <property type="match status" value="1"/>
</dbReference>
<organism evidence="3 4">
    <name type="scientific">Flexivirga aerilata</name>
    <dbReference type="NCBI Taxonomy" id="1656889"/>
    <lineage>
        <taxon>Bacteria</taxon>
        <taxon>Bacillati</taxon>
        <taxon>Actinomycetota</taxon>
        <taxon>Actinomycetes</taxon>
        <taxon>Micrococcales</taxon>
        <taxon>Dermacoccaceae</taxon>
        <taxon>Flexivirga</taxon>
    </lineage>
</organism>
<feature type="domain" description="AMP-dependent synthetase/ligase" evidence="1">
    <location>
        <begin position="45"/>
        <end position="437"/>
    </location>
</feature>
<dbReference type="NCBIfam" id="NF005714">
    <property type="entry name" value="PRK07529.1"/>
    <property type="match status" value="1"/>
</dbReference>
<evidence type="ECO:0000313" key="4">
    <source>
        <dbReference type="Proteomes" id="UP000557772"/>
    </source>
</evidence>
<proteinExistence type="predicted"/>
<dbReference type="InterPro" id="IPR000873">
    <property type="entry name" value="AMP-dep_synth/lig_dom"/>
</dbReference>
<reference evidence="3 4" key="1">
    <citation type="submission" date="2020-05" db="EMBL/GenBank/DDBJ databases">
        <title>Flexivirga sp. ID2601S isolated from air conditioner.</title>
        <authorList>
            <person name="Kim D.H."/>
        </authorList>
    </citation>
    <scope>NUCLEOTIDE SEQUENCE [LARGE SCALE GENOMIC DNA]</scope>
    <source>
        <strain evidence="3 4">ID2601S</strain>
    </source>
</reference>
<dbReference type="PANTHER" id="PTHR43767">
    <property type="entry name" value="LONG-CHAIN-FATTY-ACID--COA LIGASE"/>
    <property type="match status" value="1"/>
</dbReference>
<accession>A0A849AM32</accession>
<dbReference type="Gene3D" id="3.30.300.30">
    <property type="match status" value="1"/>
</dbReference>
<dbReference type="PANTHER" id="PTHR43767:SF1">
    <property type="entry name" value="NONRIBOSOMAL PEPTIDE SYNTHASE PES1 (EUROFUNG)-RELATED"/>
    <property type="match status" value="1"/>
</dbReference>